<keyword evidence="2" id="KW-1133">Transmembrane helix</keyword>
<feature type="transmembrane region" description="Helical" evidence="2">
    <location>
        <begin position="29"/>
        <end position="47"/>
    </location>
</feature>
<name>A0ABW2TQ19_9PSEU</name>
<proteinExistence type="predicted"/>
<feature type="transmembrane region" description="Helical" evidence="2">
    <location>
        <begin position="52"/>
        <end position="71"/>
    </location>
</feature>
<evidence type="ECO:0000313" key="3">
    <source>
        <dbReference type="EMBL" id="MFC7614863.1"/>
    </source>
</evidence>
<keyword evidence="2" id="KW-0472">Membrane</keyword>
<organism evidence="3 4">
    <name type="scientific">Actinokineospora soli</name>
    <dbReference type="NCBI Taxonomy" id="1048753"/>
    <lineage>
        <taxon>Bacteria</taxon>
        <taxon>Bacillati</taxon>
        <taxon>Actinomycetota</taxon>
        <taxon>Actinomycetes</taxon>
        <taxon>Pseudonocardiales</taxon>
        <taxon>Pseudonocardiaceae</taxon>
        <taxon>Actinokineospora</taxon>
    </lineage>
</organism>
<dbReference type="EMBL" id="JBHTEY010000004">
    <property type="protein sequence ID" value="MFC7614863.1"/>
    <property type="molecule type" value="Genomic_DNA"/>
</dbReference>
<protein>
    <submittedName>
        <fullName evidence="3">Uncharacterized protein</fullName>
    </submittedName>
</protein>
<evidence type="ECO:0000313" key="4">
    <source>
        <dbReference type="Proteomes" id="UP001596512"/>
    </source>
</evidence>
<accession>A0ABW2TQ19</accession>
<sequence>MGATVPLFGPYLGLSYGTSDPWVFTGDRVLLNFLPGLAVVLGGLGLMGSARVVGGAFAGWLAALGGAWFAVGPTVSTLWNGGQSAAGEPLAASVAGRAVTELVFHTGLGTLIVFLAAVALGRFTAGTGRTVVVPEQSRGEYDARHRADEDVTRDDVYERGARDESERTHVLSRDGHLNTADDDARRYRGSTADDARRTGPVGADARQDGTLGADRDGTLNTGPRRDGTLNADDEVRRHTQRR</sequence>
<dbReference type="Proteomes" id="UP001596512">
    <property type="component" value="Unassembled WGS sequence"/>
</dbReference>
<feature type="compositionally biased region" description="Basic and acidic residues" evidence="1">
    <location>
        <begin position="213"/>
        <end position="242"/>
    </location>
</feature>
<feature type="compositionally biased region" description="Basic and acidic residues" evidence="1">
    <location>
        <begin position="182"/>
        <end position="197"/>
    </location>
</feature>
<keyword evidence="2" id="KW-0812">Transmembrane</keyword>
<feature type="region of interest" description="Disordered" evidence="1">
    <location>
        <begin position="136"/>
        <end position="242"/>
    </location>
</feature>
<feature type="transmembrane region" description="Helical" evidence="2">
    <location>
        <begin position="102"/>
        <end position="120"/>
    </location>
</feature>
<feature type="compositionally biased region" description="Basic and acidic residues" evidence="1">
    <location>
        <begin position="137"/>
        <end position="176"/>
    </location>
</feature>
<reference evidence="4" key="1">
    <citation type="journal article" date="2019" name="Int. J. Syst. Evol. Microbiol.">
        <title>The Global Catalogue of Microorganisms (GCM) 10K type strain sequencing project: providing services to taxonomists for standard genome sequencing and annotation.</title>
        <authorList>
            <consortium name="The Broad Institute Genomics Platform"/>
            <consortium name="The Broad Institute Genome Sequencing Center for Infectious Disease"/>
            <person name="Wu L."/>
            <person name="Ma J."/>
        </authorList>
    </citation>
    <scope>NUCLEOTIDE SEQUENCE [LARGE SCALE GENOMIC DNA]</scope>
    <source>
        <strain evidence="4">JCM 17695</strain>
    </source>
</reference>
<comment type="caution">
    <text evidence="3">The sequence shown here is derived from an EMBL/GenBank/DDBJ whole genome shotgun (WGS) entry which is preliminary data.</text>
</comment>
<gene>
    <name evidence="3" type="ORF">ACFQV2_16425</name>
</gene>
<keyword evidence="4" id="KW-1185">Reference proteome</keyword>
<evidence type="ECO:0000256" key="1">
    <source>
        <dbReference type="SAM" id="MobiDB-lite"/>
    </source>
</evidence>
<evidence type="ECO:0000256" key="2">
    <source>
        <dbReference type="SAM" id="Phobius"/>
    </source>
</evidence>